<name>A0A846QQS0_9BACT</name>
<dbReference type="GO" id="GO:0016740">
    <property type="term" value="F:transferase activity"/>
    <property type="evidence" value="ECO:0007669"/>
    <property type="project" value="UniProtKB-KW"/>
</dbReference>
<dbReference type="Pfam" id="PF00535">
    <property type="entry name" value="Glycos_transf_2"/>
    <property type="match status" value="1"/>
</dbReference>
<dbReference type="InterPro" id="IPR050834">
    <property type="entry name" value="Glycosyltransf_2"/>
</dbReference>
<comment type="caution">
    <text evidence="2">The sequence shown here is derived from an EMBL/GenBank/DDBJ whole genome shotgun (WGS) entry which is preliminary data.</text>
</comment>
<sequence>MTGLEYIVRARQAYDKGDFQTAIAYLKRYAAVRNVDALPGSDDRNQMTPAVSVIIVTNSMDDRLRACLKSLQEQSCKDYELIIVDNGVDRDAQDWFTNDSILHLRLPVNVGLSEGRNIGADCARGNILLFLDDDGIADSNLIEQTRAAFDEFDFLAVRGRVLAFDSNSRRNNKHPGNYDSGCYPLPAVLNTECVIAVRREIWMAASGMDPLMLHGEGEEFSRRILDQNPGKDIYYWPKMILYHDYGAGKKLYNKMKREEILKAYLAFKKSEASGIGLNYGRWYHQHPSGTIIVDNRSLLTRLLAQARTSILRFRIRRQAKRSLIKR</sequence>
<keyword evidence="2" id="KW-0808">Transferase</keyword>
<evidence type="ECO:0000259" key="1">
    <source>
        <dbReference type="Pfam" id="PF00535"/>
    </source>
</evidence>
<proteinExistence type="predicted"/>
<organism evidence="2 3">
    <name type="scientific">Desulfobaculum xiamenense</name>
    <dbReference type="NCBI Taxonomy" id="995050"/>
    <lineage>
        <taxon>Bacteria</taxon>
        <taxon>Pseudomonadati</taxon>
        <taxon>Thermodesulfobacteriota</taxon>
        <taxon>Desulfovibrionia</taxon>
        <taxon>Desulfovibrionales</taxon>
        <taxon>Desulfovibrionaceae</taxon>
        <taxon>Desulfobaculum</taxon>
    </lineage>
</organism>
<evidence type="ECO:0000313" key="3">
    <source>
        <dbReference type="Proteomes" id="UP000580856"/>
    </source>
</evidence>
<dbReference type="SUPFAM" id="SSF53448">
    <property type="entry name" value="Nucleotide-diphospho-sugar transferases"/>
    <property type="match status" value="1"/>
</dbReference>
<dbReference type="AlphaFoldDB" id="A0A846QQS0"/>
<keyword evidence="3" id="KW-1185">Reference proteome</keyword>
<dbReference type="Gene3D" id="3.90.550.10">
    <property type="entry name" value="Spore Coat Polysaccharide Biosynthesis Protein SpsA, Chain A"/>
    <property type="match status" value="1"/>
</dbReference>
<dbReference type="RefSeq" id="WP_167940600.1">
    <property type="nucleotide sequence ID" value="NZ_JAATJA010000001.1"/>
</dbReference>
<evidence type="ECO:0000313" key="2">
    <source>
        <dbReference type="EMBL" id="NJB67554.1"/>
    </source>
</evidence>
<dbReference type="PANTHER" id="PTHR43685">
    <property type="entry name" value="GLYCOSYLTRANSFERASE"/>
    <property type="match status" value="1"/>
</dbReference>
<protein>
    <submittedName>
        <fullName evidence="2">GT2 family glycosyltransferase</fullName>
    </submittedName>
</protein>
<gene>
    <name evidence="2" type="ORF">GGQ74_001194</name>
</gene>
<accession>A0A846QQS0</accession>
<dbReference type="InterPro" id="IPR029044">
    <property type="entry name" value="Nucleotide-diphossugar_trans"/>
</dbReference>
<reference evidence="2 3" key="1">
    <citation type="submission" date="2020-03" db="EMBL/GenBank/DDBJ databases">
        <title>Genomic Encyclopedia of Type Strains, Phase IV (KMG-IV): sequencing the most valuable type-strain genomes for metagenomic binning, comparative biology and taxonomic classification.</title>
        <authorList>
            <person name="Goeker M."/>
        </authorList>
    </citation>
    <scope>NUCLEOTIDE SEQUENCE [LARGE SCALE GENOMIC DNA]</scope>
    <source>
        <strain evidence="2 3">DSM 24233</strain>
    </source>
</reference>
<dbReference type="PANTHER" id="PTHR43685:SF3">
    <property type="entry name" value="SLR2126 PROTEIN"/>
    <property type="match status" value="1"/>
</dbReference>
<dbReference type="EMBL" id="JAATJA010000001">
    <property type="protein sequence ID" value="NJB67554.1"/>
    <property type="molecule type" value="Genomic_DNA"/>
</dbReference>
<dbReference type="InterPro" id="IPR001173">
    <property type="entry name" value="Glyco_trans_2-like"/>
</dbReference>
<feature type="domain" description="Glycosyltransferase 2-like" evidence="1">
    <location>
        <begin position="52"/>
        <end position="176"/>
    </location>
</feature>
<dbReference type="Proteomes" id="UP000580856">
    <property type="component" value="Unassembled WGS sequence"/>
</dbReference>